<dbReference type="GO" id="GO:0009279">
    <property type="term" value="C:cell outer membrane"/>
    <property type="evidence" value="ECO:0007669"/>
    <property type="project" value="UniProtKB-SubCell"/>
</dbReference>
<proteinExistence type="inferred from homology"/>
<protein>
    <submittedName>
        <fullName evidence="9">Outer membrane protein transport protein (OMPP1/FadL/TodX)</fullName>
    </submittedName>
</protein>
<dbReference type="SUPFAM" id="SSF56935">
    <property type="entry name" value="Porins"/>
    <property type="match status" value="1"/>
</dbReference>
<evidence type="ECO:0000256" key="7">
    <source>
        <dbReference type="ARBA" id="ARBA00023237"/>
    </source>
</evidence>
<dbReference type="InterPro" id="IPR005017">
    <property type="entry name" value="OMPP1/FadL/TodX"/>
</dbReference>
<reference evidence="9 10" key="1">
    <citation type="journal article" date="2011" name="J. Bacteriol.">
        <title>Complete genome sequence of Polymorphum gilvum SL003B-26A1T, a crude oil-degrading bacterium from oil-polluted saline soil.</title>
        <authorList>
            <person name="Li S.G."/>
            <person name="Tang Y.Q."/>
            <person name="Nie Y."/>
            <person name="Cai M."/>
            <person name="Wu X.L."/>
        </authorList>
    </citation>
    <scope>NUCLEOTIDE SEQUENCE [LARGE SCALE GENOMIC DNA]</scope>
    <source>
        <strain evidence="10">LMG 25793 / CGMCC 1.9160 / SL003B-26A1</strain>
    </source>
</reference>
<evidence type="ECO:0000256" key="1">
    <source>
        <dbReference type="ARBA" id="ARBA00004571"/>
    </source>
</evidence>
<evidence type="ECO:0000256" key="8">
    <source>
        <dbReference type="SAM" id="SignalP"/>
    </source>
</evidence>
<keyword evidence="4" id="KW-0812">Transmembrane</keyword>
<accession>F2J3A3</accession>
<dbReference type="KEGG" id="pgv:SL003B_1482"/>
<gene>
    <name evidence="9" type="ordered locus">SL003B_1482</name>
</gene>
<feature type="signal peptide" evidence="8">
    <location>
        <begin position="1"/>
        <end position="24"/>
    </location>
</feature>
<evidence type="ECO:0000313" key="9">
    <source>
        <dbReference type="EMBL" id="ADZ69910.1"/>
    </source>
</evidence>
<evidence type="ECO:0000256" key="6">
    <source>
        <dbReference type="ARBA" id="ARBA00023136"/>
    </source>
</evidence>
<sequence>MMRLNGAAMLCGVAIIFSVSYDDAAAGGFALREQSSYYQGMSFAGNATSGPSISSVFWNPATITGAGDGFTVEAHNSLILPQAKMNGTFTRAGGRRPG</sequence>
<evidence type="ECO:0000256" key="2">
    <source>
        <dbReference type="ARBA" id="ARBA00008163"/>
    </source>
</evidence>
<dbReference type="eggNOG" id="COG2067">
    <property type="taxonomic scope" value="Bacteria"/>
</dbReference>
<keyword evidence="6" id="KW-0472">Membrane</keyword>
<dbReference type="STRING" id="991905.SL003B_1482"/>
<comment type="similarity">
    <text evidence="2">Belongs to the OmpP1/FadL family.</text>
</comment>
<dbReference type="EMBL" id="CP002568">
    <property type="protein sequence ID" value="ADZ69910.1"/>
    <property type="molecule type" value="Genomic_DNA"/>
</dbReference>
<feature type="chain" id="PRO_5003284036" evidence="8">
    <location>
        <begin position="25"/>
        <end position="98"/>
    </location>
</feature>
<dbReference type="Gene3D" id="2.40.160.60">
    <property type="entry name" value="Outer membrane protein transport protein (OMPP1/FadL/TodX)"/>
    <property type="match status" value="1"/>
</dbReference>
<dbReference type="Pfam" id="PF03349">
    <property type="entry name" value="Toluene_X"/>
    <property type="match status" value="1"/>
</dbReference>
<name>F2J3A3_POLGS</name>
<evidence type="ECO:0000313" key="10">
    <source>
        <dbReference type="Proteomes" id="UP000008130"/>
    </source>
</evidence>
<evidence type="ECO:0000256" key="3">
    <source>
        <dbReference type="ARBA" id="ARBA00022452"/>
    </source>
</evidence>
<evidence type="ECO:0000256" key="5">
    <source>
        <dbReference type="ARBA" id="ARBA00022729"/>
    </source>
</evidence>
<keyword evidence="7" id="KW-0998">Cell outer membrane</keyword>
<evidence type="ECO:0000256" key="4">
    <source>
        <dbReference type="ARBA" id="ARBA00022692"/>
    </source>
</evidence>
<keyword evidence="10" id="KW-1185">Reference proteome</keyword>
<dbReference type="HOGENOM" id="CLU_2331320_0_0_5"/>
<keyword evidence="3" id="KW-1134">Transmembrane beta strand</keyword>
<dbReference type="AlphaFoldDB" id="F2J3A3"/>
<organism evidence="9 10">
    <name type="scientific">Polymorphum gilvum (strain LMG 25793 / CGMCC 1.9160 / SL003B-26A1)</name>
    <dbReference type="NCBI Taxonomy" id="991905"/>
    <lineage>
        <taxon>Bacteria</taxon>
        <taxon>Pseudomonadati</taxon>
        <taxon>Pseudomonadota</taxon>
        <taxon>Alphaproteobacteria</taxon>
        <taxon>Rhodobacterales</taxon>
        <taxon>Paracoccaceae</taxon>
        <taxon>Polymorphum</taxon>
    </lineage>
</organism>
<comment type="subcellular location">
    <subcellularLocation>
        <location evidence="1">Cell outer membrane</location>
        <topology evidence="1">Multi-pass membrane protein</topology>
    </subcellularLocation>
</comment>
<keyword evidence="5 8" id="KW-0732">Signal</keyword>
<dbReference type="Proteomes" id="UP000008130">
    <property type="component" value="Chromosome"/>
</dbReference>